<evidence type="ECO:0000313" key="2">
    <source>
        <dbReference type="EMBL" id="MBM6754725.1"/>
    </source>
</evidence>
<feature type="transmembrane region" description="Helical" evidence="1">
    <location>
        <begin position="27"/>
        <end position="46"/>
    </location>
</feature>
<dbReference type="Proteomes" id="UP000776629">
    <property type="component" value="Unassembled WGS sequence"/>
</dbReference>
<keyword evidence="1" id="KW-1133">Transmembrane helix</keyword>
<reference evidence="2 3" key="1">
    <citation type="journal article" date="2021" name="Sci. Rep.">
        <title>The distribution of antibiotic resistance genes in chicken gut microbiota commensals.</title>
        <authorList>
            <person name="Juricova H."/>
            <person name="Matiasovicova J."/>
            <person name="Kubasova T."/>
            <person name="Cejkova D."/>
            <person name="Rychlik I."/>
        </authorList>
    </citation>
    <scope>NUCLEOTIDE SEQUENCE [LARGE SCALE GENOMIC DNA]</scope>
    <source>
        <strain evidence="2 3">An810</strain>
    </source>
</reference>
<dbReference type="EMBL" id="JACJJQ010000046">
    <property type="protein sequence ID" value="MBM6754725.1"/>
    <property type="molecule type" value="Genomic_DNA"/>
</dbReference>
<name>A0ABS2ER75_9LACO</name>
<keyword evidence="1" id="KW-0812">Transmembrane</keyword>
<keyword evidence="3" id="KW-1185">Reference proteome</keyword>
<proteinExistence type="predicted"/>
<protein>
    <submittedName>
        <fullName evidence="2">Uncharacterized protein</fullName>
    </submittedName>
</protein>
<evidence type="ECO:0000313" key="3">
    <source>
        <dbReference type="Proteomes" id="UP000776629"/>
    </source>
</evidence>
<organism evidence="2 3">
    <name type="scientific">Limosilactobacillus alvi</name>
    <dbReference type="NCBI Taxonomy" id="990412"/>
    <lineage>
        <taxon>Bacteria</taxon>
        <taxon>Bacillati</taxon>
        <taxon>Bacillota</taxon>
        <taxon>Bacilli</taxon>
        <taxon>Lactobacillales</taxon>
        <taxon>Lactobacillaceae</taxon>
        <taxon>Limosilactobacillus</taxon>
    </lineage>
</organism>
<feature type="transmembrane region" description="Helical" evidence="1">
    <location>
        <begin position="5"/>
        <end position="21"/>
    </location>
</feature>
<sequence length="64" mass="7264">MKQIIETLIGIIAIINLFWLITRHPVLMGTLFGVFSFLFLILLALCNAAGRADEVKLEFEDLKE</sequence>
<comment type="caution">
    <text evidence="2">The sequence shown here is derived from an EMBL/GenBank/DDBJ whole genome shotgun (WGS) entry which is preliminary data.</text>
</comment>
<keyword evidence="1" id="KW-0472">Membrane</keyword>
<dbReference type="RefSeq" id="WP_204776975.1">
    <property type="nucleotide sequence ID" value="NZ_JACJJQ010000046.1"/>
</dbReference>
<gene>
    <name evidence="2" type="ORF">H5993_08145</name>
</gene>
<evidence type="ECO:0000256" key="1">
    <source>
        <dbReference type="SAM" id="Phobius"/>
    </source>
</evidence>
<accession>A0ABS2ER75</accession>